<keyword evidence="3 5" id="KW-0479">Metal-binding</keyword>
<evidence type="ECO:0000313" key="7">
    <source>
        <dbReference type="EMBL" id="TKX18321.1"/>
    </source>
</evidence>
<dbReference type="EMBL" id="PTQR01000129">
    <property type="protein sequence ID" value="TKX18321.1"/>
    <property type="molecule type" value="Genomic_DNA"/>
</dbReference>
<keyword evidence="6" id="KW-0560">Oxidoreductase</keyword>
<dbReference type="PANTHER" id="PTHR24305">
    <property type="entry name" value="CYTOCHROME P450"/>
    <property type="match status" value="1"/>
</dbReference>
<comment type="cofactor">
    <cofactor evidence="1 5">
        <name>heme</name>
        <dbReference type="ChEBI" id="CHEBI:30413"/>
    </cofactor>
</comment>
<evidence type="ECO:0000256" key="3">
    <source>
        <dbReference type="ARBA" id="ARBA00022723"/>
    </source>
</evidence>
<dbReference type="GO" id="GO:0005506">
    <property type="term" value="F:iron ion binding"/>
    <property type="evidence" value="ECO:0007669"/>
    <property type="project" value="InterPro"/>
</dbReference>
<protein>
    <submittedName>
        <fullName evidence="7">Cytochrome P450 monooxygenase-like protein 54</fullName>
    </submittedName>
</protein>
<comment type="similarity">
    <text evidence="2 6">Belongs to the cytochrome P450 family.</text>
</comment>
<accession>A0A4U7APG7</accession>
<feature type="binding site" description="axial binding residue" evidence="5">
    <location>
        <position position="324"/>
    </location>
    <ligand>
        <name>heme</name>
        <dbReference type="ChEBI" id="CHEBI:30413"/>
    </ligand>
    <ligandPart>
        <name>Fe</name>
        <dbReference type="ChEBI" id="CHEBI:18248"/>
    </ligandPart>
</feature>
<dbReference type="Pfam" id="PF00067">
    <property type="entry name" value="p450"/>
    <property type="match status" value="1"/>
</dbReference>
<dbReference type="SUPFAM" id="SSF48264">
    <property type="entry name" value="Cytochrome P450"/>
    <property type="match status" value="1"/>
</dbReference>
<name>A0A4U7APG7_9PEZI</name>
<dbReference type="GO" id="GO:0016705">
    <property type="term" value="F:oxidoreductase activity, acting on paired donors, with incorporation or reduction of molecular oxygen"/>
    <property type="evidence" value="ECO:0007669"/>
    <property type="project" value="InterPro"/>
</dbReference>
<dbReference type="InterPro" id="IPR001128">
    <property type="entry name" value="Cyt_P450"/>
</dbReference>
<evidence type="ECO:0000256" key="1">
    <source>
        <dbReference type="ARBA" id="ARBA00001971"/>
    </source>
</evidence>
<organism evidence="7 8">
    <name type="scientific">Elsinoe australis</name>
    <dbReference type="NCBI Taxonomy" id="40998"/>
    <lineage>
        <taxon>Eukaryota</taxon>
        <taxon>Fungi</taxon>
        <taxon>Dikarya</taxon>
        <taxon>Ascomycota</taxon>
        <taxon>Pezizomycotina</taxon>
        <taxon>Dothideomycetes</taxon>
        <taxon>Dothideomycetidae</taxon>
        <taxon>Myriangiales</taxon>
        <taxon>Elsinoaceae</taxon>
        <taxon>Elsinoe</taxon>
    </lineage>
</organism>
<sequence>MSSQMQYEPFFDSTNEVLVRQTRKLYANTGDLCDFYRWMQFYTFDVIGDLVYSKRHGFLEGNVDVDNIVRDNAKLFDYAALNKNPVYLLLAKYGIVKGTFPVAKFAQARLHERHPEGTNFSTEKFLWQQEKANTPPDLLSKFVLAKTERPDFFNDQLVVTMCVSMGFAGSEPTAVSLSMTFSSLLRNKRVMDKLVSEMDEKSKQGFFKDNVNGLVTWAEAQRLPYLRACILESFRVHPAPGLHFERVTPPSGVEIDGQFVKGGTIVGCSAWVMHRREDIFGSDLEEYKPERWLPDPKKDADDEASRIRTMELNIMSFGKGPRVCLGRHIGEMEMYKLIPTVLRNFKLTLAPESYDSNYWNGWFVRPTNLKVKIENRDLVMPVAQ</sequence>
<dbReference type="GO" id="GO:0020037">
    <property type="term" value="F:heme binding"/>
    <property type="evidence" value="ECO:0007669"/>
    <property type="project" value="InterPro"/>
</dbReference>
<dbReference type="PANTHER" id="PTHR24305:SF232">
    <property type="entry name" value="P450, PUTATIVE (EUROFUNG)-RELATED"/>
    <property type="match status" value="1"/>
</dbReference>
<dbReference type="Gene3D" id="1.10.630.10">
    <property type="entry name" value="Cytochrome P450"/>
    <property type="match status" value="1"/>
</dbReference>
<keyword evidence="5 6" id="KW-0349">Heme</keyword>
<evidence type="ECO:0000256" key="6">
    <source>
        <dbReference type="RuleBase" id="RU000461"/>
    </source>
</evidence>
<dbReference type="PRINTS" id="PR00463">
    <property type="entry name" value="EP450I"/>
</dbReference>
<reference evidence="7 8" key="1">
    <citation type="submission" date="2018-02" db="EMBL/GenBank/DDBJ databases">
        <title>Draft genome sequences of Elsinoe sp., causing black scab on jojoba.</title>
        <authorList>
            <person name="Stodart B."/>
            <person name="Jeffress S."/>
            <person name="Ash G."/>
            <person name="Arun Chinnappa K."/>
        </authorList>
    </citation>
    <scope>NUCLEOTIDE SEQUENCE [LARGE SCALE GENOMIC DNA]</scope>
    <source>
        <strain evidence="7 8">Hillstone_2</strain>
    </source>
</reference>
<dbReference type="InterPro" id="IPR002401">
    <property type="entry name" value="Cyt_P450_E_grp-I"/>
</dbReference>
<dbReference type="PRINTS" id="PR00385">
    <property type="entry name" value="P450"/>
</dbReference>
<comment type="caution">
    <text evidence="7">The sequence shown here is derived from an EMBL/GenBank/DDBJ whole genome shotgun (WGS) entry which is preliminary data.</text>
</comment>
<dbReference type="InterPro" id="IPR050121">
    <property type="entry name" value="Cytochrome_P450_monoxygenase"/>
</dbReference>
<evidence type="ECO:0000256" key="5">
    <source>
        <dbReference type="PIRSR" id="PIRSR602401-1"/>
    </source>
</evidence>
<evidence type="ECO:0000256" key="4">
    <source>
        <dbReference type="ARBA" id="ARBA00023004"/>
    </source>
</evidence>
<evidence type="ECO:0000313" key="8">
    <source>
        <dbReference type="Proteomes" id="UP000308133"/>
    </source>
</evidence>
<keyword evidence="6 7" id="KW-0503">Monooxygenase</keyword>
<dbReference type="InterPro" id="IPR017972">
    <property type="entry name" value="Cyt_P450_CS"/>
</dbReference>
<dbReference type="AlphaFoldDB" id="A0A4U7APG7"/>
<dbReference type="InterPro" id="IPR036396">
    <property type="entry name" value="Cyt_P450_sf"/>
</dbReference>
<proteinExistence type="inferred from homology"/>
<dbReference type="Proteomes" id="UP000308133">
    <property type="component" value="Unassembled WGS sequence"/>
</dbReference>
<dbReference type="GO" id="GO:0004497">
    <property type="term" value="F:monooxygenase activity"/>
    <property type="evidence" value="ECO:0007669"/>
    <property type="project" value="UniProtKB-KW"/>
</dbReference>
<gene>
    <name evidence="7" type="ORF">C1H76_9589</name>
</gene>
<dbReference type="PROSITE" id="PS00086">
    <property type="entry name" value="CYTOCHROME_P450"/>
    <property type="match status" value="1"/>
</dbReference>
<keyword evidence="4 5" id="KW-0408">Iron</keyword>
<evidence type="ECO:0000256" key="2">
    <source>
        <dbReference type="ARBA" id="ARBA00010617"/>
    </source>
</evidence>